<dbReference type="PANTHER" id="PTHR37002:SF10">
    <property type="entry name" value="TRANSGLUTAMINASE-LIKE DOMAIN-CONTAINING PROTEIN"/>
    <property type="match status" value="1"/>
</dbReference>
<dbReference type="EnsemblMetazoa" id="ASTEI02843-RA">
    <property type="protein sequence ID" value="ASTEI02843-PA"/>
    <property type="gene ID" value="ASTEI02843"/>
</dbReference>
<reference evidence="2" key="2">
    <citation type="submission" date="2020-05" db="UniProtKB">
        <authorList>
            <consortium name="EnsemblMetazoa"/>
        </authorList>
    </citation>
    <scope>IDENTIFICATION</scope>
    <source>
        <strain evidence="2">Indian</strain>
    </source>
</reference>
<evidence type="ECO:0000256" key="1">
    <source>
        <dbReference type="SAM" id="MobiDB-lite"/>
    </source>
</evidence>
<evidence type="ECO:0000313" key="3">
    <source>
        <dbReference type="Proteomes" id="UP000076408"/>
    </source>
</evidence>
<proteinExistence type="predicted"/>
<organism evidence="2 3">
    <name type="scientific">Anopheles stephensi</name>
    <name type="common">Indo-Pakistan malaria mosquito</name>
    <dbReference type="NCBI Taxonomy" id="30069"/>
    <lineage>
        <taxon>Eukaryota</taxon>
        <taxon>Metazoa</taxon>
        <taxon>Ecdysozoa</taxon>
        <taxon>Arthropoda</taxon>
        <taxon>Hexapoda</taxon>
        <taxon>Insecta</taxon>
        <taxon>Pterygota</taxon>
        <taxon>Neoptera</taxon>
        <taxon>Endopterygota</taxon>
        <taxon>Diptera</taxon>
        <taxon>Nematocera</taxon>
        <taxon>Culicoidea</taxon>
        <taxon>Culicidae</taxon>
        <taxon>Anophelinae</taxon>
        <taxon>Anopheles</taxon>
    </lineage>
</organism>
<accession>A0A182Y307</accession>
<feature type="compositionally biased region" description="Basic and acidic residues" evidence="1">
    <location>
        <begin position="437"/>
        <end position="448"/>
    </location>
</feature>
<name>A0A182Y307_ANOST</name>
<dbReference type="VEuPathDB" id="VectorBase:ASTE010462"/>
<protein>
    <submittedName>
        <fullName evidence="2">WW domain-containing protein</fullName>
    </submittedName>
</protein>
<dbReference type="VEuPathDB" id="VectorBase:ASTEI20_035344"/>
<feature type="region of interest" description="Disordered" evidence="1">
    <location>
        <begin position="431"/>
        <end position="461"/>
    </location>
</feature>
<feature type="region of interest" description="Disordered" evidence="1">
    <location>
        <begin position="50"/>
        <end position="69"/>
    </location>
</feature>
<reference evidence="3" key="1">
    <citation type="journal article" date="2014" name="Genome Biol.">
        <title>Genome analysis of a major urban malaria vector mosquito, Anopheles stephensi.</title>
        <authorList>
            <person name="Jiang X."/>
            <person name="Peery A."/>
            <person name="Hall A.B."/>
            <person name="Sharma A."/>
            <person name="Chen X.G."/>
            <person name="Waterhouse R.M."/>
            <person name="Komissarov A."/>
            <person name="Riehle M.M."/>
            <person name="Shouche Y."/>
            <person name="Sharakhova M.V."/>
            <person name="Lawson D."/>
            <person name="Pakpour N."/>
            <person name="Arensburger P."/>
            <person name="Davidson V.L."/>
            <person name="Eiglmeier K."/>
            <person name="Emrich S."/>
            <person name="George P."/>
            <person name="Kennedy R.C."/>
            <person name="Mane S.P."/>
            <person name="Maslen G."/>
            <person name="Oringanje C."/>
            <person name="Qi Y."/>
            <person name="Settlage R."/>
            <person name="Tojo M."/>
            <person name="Tubio J.M."/>
            <person name="Unger M.F."/>
            <person name="Wang B."/>
            <person name="Vernick K.D."/>
            <person name="Ribeiro J.M."/>
            <person name="James A.A."/>
            <person name="Michel K."/>
            <person name="Riehle M.A."/>
            <person name="Luckhart S."/>
            <person name="Sharakhov I.V."/>
            <person name="Tu Z."/>
        </authorList>
    </citation>
    <scope>NUCLEOTIDE SEQUENCE [LARGE SCALE GENOMIC DNA]</scope>
    <source>
        <strain evidence="3">Indian</strain>
    </source>
</reference>
<feature type="compositionally biased region" description="Polar residues" evidence="1">
    <location>
        <begin position="449"/>
        <end position="461"/>
    </location>
</feature>
<dbReference type="OMA" id="YYDQPEL"/>
<feature type="compositionally biased region" description="Basic residues" evidence="1">
    <location>
        <begin position="722"/>
        <end position="740"/>
    </location>
</feature>
<dbReference type="PANTHER" id="PTHR37002">
    <property type="entry name" value="AGAP007005-PA"/>
    <property type="match status" value="1"/>
</dbReference>
<dbReference type="VEuPathDB" id="VectorBase:ASTEI02843"/>
<dbReference type="Proteomes" id="UP000076408">
    <property type="component" value="Unassembled WGS sequence"/>
</dbReference>
<dbReference type="AlphaFoldDB" id="A0A182Y307"/>
<evidence type="ECO:0000313" key="2">
    <source>
        <dbReference type="EnsemblMetazoa" id="ASTEI02843-PA"/>
    </source>
</evidence>
<keyword evidence="3" id="KW-1185">Reference proteome</keyword>
<sequence>MNPQPRAHRKPPDVEEALSSMLWTPYDNNLSESDSSDEMEVLHRVNNNSFFGTGPNQDHRRHSHRQQQSLMRRSLSAWSYRNRCPGKPSPAGDGGEPVGNRFSYPYYDQPELAGGGFGAFGGGLAGGWYGYGGTNNNHYYHHGTNGSSYGYPGLTTGPVTSSRSSYSFQSNGEHERAAAAAPWQTLTTAADRSIEKRPYLQQQQQQSQLHTPFVGRWQGGVGASQLEPSSLPFSLLALDSFSVTGATGTAAVPGGRDVDGFADSYQDDYQVYSGAGTGENGASGCSSNSTPDGSNINSINNNIDGTCSNNNNNNSLCIISAMLRPPTDSGNGGDLHFPTEPPDHRWQVGRVTSLASTSTSTATLGQHNSSINTTTLAPFPYGGGVGAVVDAISRTPAQPAMAVEGDGPTMPGSAAACADSTFNCVRQANAATSTSVRRADGAQADRVRSSSSSGELVDQQQTVTKSVGATMRLNVPAAGLAEGGSRTSVYIPSTDGSGSGGGGGSGGLMLPALTIQVNRLDPNNQQQNDVVNNAASGVSIVSCYRAAKPTTSPGQTGAAECGPAGPVEGGGEVAQCIGVERDEQRSEDRLEAIDERGVNTSALGTSEQMVQVSSVERLNVAGEEKSVGVECASGGGGGGSGGSPVSAISAAGVTSRTFTSTEAQTDDSIQQSQQLQQQQLQQLLLPHPTAAFIGSSPSVTGQPEQPIMTTMLGPGSEFSTREHRRRERRERRQARNRLQHIHPLEPPPPLHRSPPPIEIIPDILHSHLPPPYTTLPMGASLIPQMIPANAVAAAAAAAAAAAIPVRAADDCRYTFPIPIMRR</sequence>
<feature type="region of interest" description="Disordered" evidence="1">
    <location>
        <begin position="691"/>
        <end position="751"/>
    </location>
</feature>